<dbReference type="InterPro" id="IPR002575">
    <property type="entry name" value="Aminoglycoside_PTrfase"/>
</dbReference>
<dbReference type="Gene3D" id="3.30.200.20">
    <property type="entry name" value="Phosphorylase Kinase, domain 1"/>
    <property type="match status" value="1"/>
</dbReference>
<organism evidence="4 5">
    <name type="scientific">Cellvibrio fontiphilus</name>
    <dbReference type="NCBI Taxonomy" id="1815559"/>
    <lineage>
        <taxon>Bacteria</taxon>
        <taxon>Pseudomonadati</taxon>
        <taxon>Pseudomonadota</taxon>
        <taxon>Gammaproteobacteria</taxon>
        <taxon>Cellvibrionales</taxon>
        <taxon>Cellvibrionaceae</taxon>
        <taxon>Cellvibrio</taxon>
    </lineage>
</organism>
<evidence type="ECO:0000313" key="5">
    <source>
        <dbReference type="Proteomes" id="UP001595555"/>
    </source>
</evidence>
<dbReference type="EMBL" id="JBHRTF010000015">
    <property type="protein sequence ID" value="MFC3117135.1"/>
    <property type="molecule type" value="Genomic_DNA"/>
</dbReference>
<name>A0ABV7FHM8_9GAMM</name>
<dbReference type="Proteomes" id="UP001595555">
    <property type="component" value="Unassembled WGS sequence"/>
</dbReference>
<dbReference type="PANTHER" id="PTHR33540">
    <property type="entry name" value="TRNA THREONYLCARBAMOYLADENOSINE BIOSYNTHESIS PROTEIN TSAE"/>
    <property type="match status" value="1"/>
</dbReference>
<keyword evidence="1" id="KW-0547">Nucleotide-binding</keyword>
<evidence type="ECO:0000256" key="2">
    <source>
        <dbReference type="ARBA" id="ARBA00022840"/>
    </source>
</evidence>
<evidence type="ECO:0000259" key="3">
    <source>
        <dbReference type="Pfam" id="PF01636"/>
    </source>
</evidence>
<sequence>MPSTHTNPLETIDSAQDSRTLALAHWVSQQISSLAATPRLRSLGSDAGFRRYFRFDGGQNLLAVDAPPATEDSAQFIAIADFIARQGVRSPRIIAADAKQGFLLVEDFGDQLLFNIVNPDNANNLYQQAMQNLLQLQRSVDNPALIPRYDRSLLRRELELFSDWFARQLLAYPLAPNELALLDHTFTLLENLALSQPQVFVHRDYHARNLILCRDGDLGVIDFQGALWGGITYDLVSLLRDCYLRWPAAQVKDWALSYHQQAIATGLIPADTSPSLFMQWFDWLGLQRHIKVLGIFARLNLRDNKRGYLKDLPLVIRYTLEVADAYPELQDFAAWFRARLLPLATSQPWYSDYATAGEHQ</sequence>
<reference evidence="5" key="1">
    <citation type="journal article" date="2019" name="Int. J. Syst. Evol. Microbiol.">
        <title>The Global Catalogue of Microorganisms (GCM) 10K type strain sequencing project: providing services to taxonomists for standard genome sequencing and annotation.</title>
        <authorList>
            <consortium name="The Broad Institute Genomics Platform"/>
            <consortium name="The Broad Institute Genome Sequencing Center for Infectious Disease"/>
            <person name="Wu L."/>
            <person name="Ma J."/>
        </authorList>
    </citation>
    <scope>NUCLEOTIDE SEQUENCE [LARGE SCALE GENOMIC DNA]</scope>
    <source>
        <strain evidence="5">KCTC 52237</strain>
    </source>
</reference>
<comment type="caution">
    <text evidence="4">The sequence shown here is derived from an EMBL/GenBank/DDBJ whole genome shotgun (WGS) entry which is preliminary data.</text>
</comment>
<proteinExistence type="predicted"/>
<evidence type="ECO:0000313" key="4">
    <source>
        <dbReference type="EMBL" id="MFC3117135.1"/>
    </source>
</evidence>
<keyword evidence="2" id="KW-0067">ATP-binding</keyword>
<protein>
    <submittedName>
        <fullName evidence="4">Aminoglycoside phosphotransferase family protein</fullName>
    </submittedName>
</protein>
<dbReference type="SUPFAM" id="SSF56112">
    <property type="entry name" value="Protein kinase-like (PK-like)"/>
    <property type="match status" value="1"/>
</dbReference>
<dbReference type="PANTHER" id="PTHR33540:SF1">
    <property type="entry name" value="N-ACETYLMURAMATE_N-ACETYLGLUCOSAMINE KINASE"/>
    <property type="match status" value="1"/>
</dbReference>
<accession>A0ABV7FHM8</accession>
<dbReference type="Pfam" id="PF01636">
    <property type="entry name" value="APH"/>
    <property type="match status" value="1"/>
</dbReference>
<gene>
    <name evidence="4" type="ORF">ACFODX_16325</name>
</gene>
<keyword evidence="5" id="KW-1185">Reference proteome</keyword>
<dbReference type="InterPro" id="IPR011009">
    <property type="entry name" value="Kinase-like_dom_sf"/>
</dbReference>
<feature type="domain" description="Aminoglycoside phosphotransferase" evidence="3">
    <location>
        <begin position="40"/>
        <end position="259"/>
    </location>
</feature>
<dbReference type="RefSeq" id="WP_378121126.1">
    <property type="nucleotide sequence ID" value="NZ_JBHRTF010000015.1"/>
</dbReference>
<dbReference type="Gene3D" id="3.90.1200.10">
    <property type="match status" value="1"/>
</dbReference>
<evidence type="ECO:0000256" key="1">
    <source>
        <dbReference type="ARBA" id="ARBA00022741"/>
    </source>
</evidence>